<feature type="region of interest" description="Disordered" evidence="1">
    <location>
        <begin position="349"/>
        <end position="383"/>
    </location>
</feature>
<feature type="compositionally biased region" description="Basic residues" evidence="1">
    <location>
        <begin position="368"/>
        <end position="383"/>
    </location>
</feature>
<feature type="region of interest" description="Disordered" evidence="1">
    <location>
        <begin position="133"/>
        <end position="158"/>
    </location>
</feature>
<name>A0A1Q5TLF9_9EURO</name>
<proteinExistence type="predicted"/>
<accession>A0A1Q5TLF9</accession>
<dbReference type="STRING" id="1316194.A0A1Q5TLF9"/>
<reference evidence="2 3" key="1">
    <citation type="submission" date="2016-10" db="EMBL/GenBank/DDBJ databases">
        <title>Genome sequence of the ascomycete fungus Penicillium subrubescens.</title>
        <authorList>
            <person name="De Vries R.P."/>
            <person name="Peng M."/>
            <person name="Dilokpimol A."/>
            <person name="Hilden K."/>
            <person name="Makela M.R."/>
            <person name="Grigoriev I."/>
            <person name="Riley R."/>
            <person name="Granchi Z."/>
        </authorList>
    </citation>
    <scope>NUCLEOTIDE SEQUENCE [LARGE SCALE GENOMIC DNA]</scope>
    <source>
        <strain evidence="2 3">CBS 132785</strain>
    </source>
</reference>
<feature type="compositionally biased region" description="Basic residues" evidence="1">
    <location>
        <begin position="50"/>
        <end position="62"/>
    </location>
</feature>
<evidence type="ECO:0000313" key="3">
    <source>
        <dbReference type="Proteomes" id="UP000186955"/>
    </source>
</evidence>
<dbReference type="EMBL" id="MNBE01000642">
    <property type="protein sequence ID" value="OKP01029.1"/>
    <property type="molecule type" value="Genomic_DNA"/>
</dbReference>
<feature type="compositionally biased region" description="Pro residues" evidence="1">
    <location>
        <begin position="1"/>
        <end position="11"/>
    </location>
</feature>
<comment type="caution">
    <text evidence="2">The sequence shown here is derived from an EMBL/GenBank/DDBJ whole genome shotgun (WGS) entry which is preliminary data.</text>
</comment>
<sequence>MAASPGPPSTRPPRGSTDPTSATPGRVIEAKDKNFLDLTMSSDDELVQRSPKKVKLSHPRSRKNAENAATLDLPETGASVEPGAPATDCAPSDGNAPTVPADTEAECLVATPPATSPTLGACEDAPISISEGSLTATPEPASPVPDAAPAKDNFPSRCSTPSDHWCADDYGVFDPDERENFAFASYDGDIFTDPSAFKEHIMYWAMMENDRKFRRHLQDCLRGSARTWYESLNEEEREDLRESTLEDWLDLLIANFSADFDDVMKIIKDAPWDWSKVRKKVKPEDWLEYLYGCASQVSEYQWEALHIAWEQIDPEMRDDVPEPDSDCEYQDFLDYLEQANEEWRETFRLKGLKEQKEQKGNKGSNGKKGTRGTKRTKAKTGKR</sequence>
<dbReference type="AlphaFoldDB" id="A0A1Q5TLF9"/>
<feature type="compositionally biased region" description="Low complexity" evidence="1">
    <location>
        <begin position="12"/>
        <end position="21"/>
    </location>
</feature>
<feature type="region of interest" description="Disordered" evidence="1">
    <location>
        <begin position="1"/>
        <end position="100"/>
    </location>
</feature>
<dbReference type="Proteomes" id="UP000186955">
    <property type="component" value="Unassembled WGS sequence"/>
</dbReference>
<keyword evidence="3" id="KW-1185">Reference proteome</keyword>
<evidence type="ECO:0000256" key="1">
    <source>
        <dbReference type="SAM" id="MobiDB-lite"/>
    </source>
</evidence>
<dbReference type="OrthoDB" id="4364194at2759"/>
<evidence type="ECO:0000313" key="2">
    <source>
        <dbReference type="EMBL" id="OKP01029.1"/>
    </source>
</evidence>
<organism evidence="2 3">
    <name type="scientific">Penicillium subrubescens</name>
    <dbReference type="NCBI Taxonomy" id="1316194"/>
    <lineage>
        <taxon>Eukaryota</taxon>
        <taxon>Fungi</taxon>
        <taxon>Dikarya</taxon>
        <taxon>Ascomycota</taxon>
        <taxon>Pezizomycotina</taxon>
        <taxon>Eurotiomycetes</taxon>
        <taxon>Eurotiomycetidae</taxon>
        <taxon>Eurotiales</taxon>
        <taxon>Aspergillaceae</taxon>
        <taxon>Penicillium</taxon>
    </lineage>
</organism>
<gene>
    <name evidence="2" type="ORF">PENSUB_7610</name>
</gene>
<protein>
    <submittedName>
        <fullName evidence="2">Uncharacterized protein</fullName>
    </submittedName>
</protein>
<feature type="compositionally biased region" description="Basic and acidic residues" evidence="1">
    <location>
        <begin position="349"/>
        <end position="360"/>
    </location>
</feature>